<evidence type="ECO:0000313" key="8">
    <source>
        <dbReference type="EMBL" id="KAK9910056.1"/>
    </source>
</evidence>
<dbReference type="InterPro" id="IPR036093">
    <property type="entry name" value="NAC_dom_sf"/>
</dbReference>
<feature type="region of interest" description="Disordered" evidence="6">
    <location>
        <begin position="359"/>
        <end position="380"/>
    </location>
</feature>
<feature type="region of interest" description="Disordered" evidence="6">
    <location>
        <begin position="171"/>
        <end position="194"/>
    </location>
</feature>
<dbReference type="Gene3D" id="2.170.150.80">
    <property type="entry name" value="NAC domain"/>
    <property type="match status" value="1"/>
</dbReference>
<evidence type="ECO:0000256" key="5">
    <source>
        <dbReference type="ARBA" id="ARBA00023242"/>
    </source>
</evidence>
<accession>A0AAW1VSL0</accession>
<keyword evidence="2" id="KW-0805">Transcription regulation</keyword>
<evidence type="ECO:0000256" key="6">
    <source>
        <dbReference type="SAM" id="MobiDB-lite"/>
    </source>
</evidence>
<evidence type="ECO:0000256" key="1">
    <source>
        <dbReference type="ARBA" id="ARBA00004123"/>
    </source>
</evidence>
<name>A0AAW1VSL0_RUBAR</name>
<keyword evidence="9" id="KW-1185">Reference proteome</keyword>
<dbReference type="SUPFAM" id="SSF101941">
    <property type="entry name" value="NAC domain"/>
    <property type="match status" value="1"/>
</dbReference>
<dbReference type="EMBL" id="JBEDUW010000007">
    <property type="protein sequence ID" value="KAK9910056.1"/>
    <property type="molecule type" value="Genomic_DNA"/>
</dbReference>
<proteinExistence type="predicted"/>
<dbReference type="GO" id="GO:0006355">
    <property type="term" value="P:regulation of DNA-templated transcription"/>
    <property type="evidence" value="ECO:0007669"/>
    <property type="project" value="InterPro"/>
</dbReference>
<keyword evidence="4" id="KW-0804">Transcription</keyword>
<evidence type="ECO:0000256" key="2">
    <source>
        <dbReference type="ARBA" id="ARBA00023015"/>
    </source>
</evidence>
<dbReference type="PROSITE" id="PS51005">
    <property type="entry name" value="NAC"/>
    <property type="match status" value="1"/>
</dbReference>
<keyword evidence="5" id="KW-0539">Nucleus</keyword>
<comment type="caution">
    <text evidence="8">The sequence shown here is derived from an EMBL/GenBank/DDBJ whole genome shotgun (WGS) entry which is preliminary data.</text>
</comment>
<comment type="subcellular location">
    <subcellularLocation>
        <location evidence="1">Nucleus</location>
    </subcellularLocation>
</comment>
<sequence>MIGSRNPEGVGFHPSNKQLLRYLEQKNQGKDSQVMDIMPVIPACKNEPPELPGLVLTRGKFREREWFTMPDDPLDMQWHFFSPRDFISSKSTRVIRKTQQGFWKKQGKDRIIRARGSKAEIGRKRTLTFYQRLGETKPKKTDWVIHEYFLTAKGKQIGKYVLCRLKNKSDKSDNEQHAPICDEHEPSSGSCSTTSHVEIQAAANGMITEAAEENQLASKELGNVSNGNDDEAEPCSGSYHFTPSALEIQAATNGMITTAEELLAYKELGDAVQNPNGNEDAFSHWQTGSCRIDKLPQPHPPQVHCPSTLQSPISIALGNVSHGTNVHDDECRKRKYPFGDNDPSLMKKKHISINDDDELVSNTASNSDNQATDGNPEGDSVIYLMKNKSDKKDSSICDEGQPSSSRVVSNCENQAADDMIQEAQENGESLLHPPPPLEDCCSLALQSPISLELEVVLQANGTNDDCNDFQSPFRDDDSCIHDKNEDEKVYDMLPKLCDLPDVNQDPLFRSFQQQDYTSRNLENVPQDNVYNGDCNNWQSACTRNISTNEIGIPVGHTTSNFENQATDYRTLEVRMAHPQTEGNLESLFYSFQSQDSTLQPLIDVQNTGDALHNIECNELQSRLGVTNFLNTSLLMRIITP</sequence>
<feature type="compositionally biased region" description="Polar residues" evidence="6">
    <location>
        <begin position="360"/>
        <end position="373"/>
    </location>
</feature>
<gene>
    <name evidence="8" type="ORF">M0R45_034032</name>
</gene>
<dbReference type="Pfam" id="PF02365">
    <property type="entry name" value="NAM"/>
    <property type="match status" value="1"/>
</dbReference>
<feature type="domain" description="NAC" evidence="7">
    <location>
        <begin position="6"/>
        <end position="168"/>
    </location>
</feature>
<evidence type="ECO:0000313" key="9">
    <source>
        <dbReference type="Proteomes" id="UP001457282"/>
    </source>
</evidence>
<evidence type="ECO:0000259" key="7">
    <source>
        <dbReference type="PROSITE" id="PS51005"/>
    </source>
</evidence>
<dbReference type="GO" id="GO:0005634">
    <property type="term" value="C:nucleus"/>
    <property type="evidence" value="ECO:0007669"/>
    <property type="project" value="UniProtKB-SubCell"/>
</dbReference>
<dbReference type="PANTHER" id="PTHR31989">
    <property type="entry name" value="NAC DOMAIN-CONTAINING PROTEIN 82-RELATED"/>
    <property type="match status" value="1"/>
</dbReference>
<dbReference type="GO" id="GO:0003677">
    <property type="term" value="F:DNA binding"/>
    <property type="evidence" value="ECO:0007669"/>
    <property type="project" value="UniProtKB-KW"/>
</dbReference>
<reference evidence="8 9" key="1">
    <citation type="journal article" date="2023" name="G3 (Bethesda)">
        <title>A chromosome-length genome assembly and annotation of blackberry (Rubus argutus, cv. 'Hillquist').</title>
        <authorList>
            <person name="Bruna T."/>
            <person name="Aryal R."/>
            <person name="Dudchenko O."/>
            <person name="Sargent D.J."/>
            <person name="Mead D."/>
            <person name="Buti M."/>
            <person name="Cavallini A."/>
            <person name="Hytonen T."/>
            <person name="Andres J."/>
            <person name="Pham M."/>
            <person name="Weisz D."/>
            <person name="Mascagni F."/>
            <person name="Usai G."/>
            <person name="Natali L."/>
            <person name="Bassil N."/>
            <person name="Fernandez G.E."/>
            <person name="Lomsadze A."/>
            <person name="Armour M."/>
            <person name="Olukolu B."/>
            <person name="Poorten T."/>
            <person name="Britton C."/>
            <person name="Davik J."/>
            <person name="Ashrafi H."/>
            <person name="Aiden E.L."/>
            <person name="Borodovsky M."/>
            <person name="Worthington M."/>
        </authorList>
    </citation>
    <scope>NUCLEOTIDE SEQUENCE [LARGE SCALE GENOMIC DNA]</scope>
    <source>
        <strain evidence="8">PI 553951</strain>
    </source>
</reference>
<evidence type="ECO:0000256" key="4">
    <source>
        <dbReference type="ARBA" id="ARBA00023163"/>
    </source>
</evidence>
<dbReference type="Proteomes" id="UP001457282">
    <property type="component" value="Unassembled WGS sequence"/>
</dbReference>
<protein>
    <recommendedName>
        <fullName evidence="7">NAC domain-containing protein</fullName>
    </recommendedName>
</protein>
<feature type="compositionally biased region" description="Basic and acidic residues" evidence="6">
    <location>
        <begin position="171"/>
        <end position="186"/>
    </location>
</feature>
<organism evidence="8 9">
    <name type="scientific">Rubus argutus</name>
    <name type="common">Southern blackberry</name>
    <dbReference type="NCBI Taxonomy" id="59490"/>
    <lineage>
        <taxon>Eukaryota</taxon>
        <taxon>Viridiplantae</taxon>
        <taxon>Streptophyta</taxon>
        <taxon>Embryophyta</taxon>
        <taxon>Tracheophyta</taxon>
        <taxon>Spermatophyta</taxon>
        <taxon>Magnoliopsida</taxon>
        <taxon>eudicotyledons</taxon>
        <taxon>Gunneridae</taxon>
        <taxon>Pentapetalae</taxon>
        <taxon>rosids</taxon>
        <taxon>fabids</taxon>
        <taxon>Rosales</taxon>
        <taxon>Rosaceae</taxon>
        <taxon>Rosoideae</taxon>
        <taxon>Rosoideae incertae sedis</taxon>
        <taxon>Rubus</taxon>
    </lineage>
</organism>
<dbReference type="InterPro" id="IPR003441">
    <property type="entry name" value="NAC-dom"/>
</dbReference>
<keyword evidence="3" id="KW-0238">DNA-binding</keyword>
<dbReference type="AlphaFoldDB" id="A0AAW1VSL0"/>
<evidence type="ECO:0000256" key="3">
    <source>
        <dbReference type="ARBA" id="ARBA00023125"/>
    </source>
</evidence>